<dbReference type="RefSeq" id="WP_014200963.1">
    <property type="nucleotide sequence ID" value="NC_016599.1"/>
</dbReference>
<dbReference type="EMBL" id="CP003156">
    <property type="protein sequence ID" value="AEV31602.1"/>
    <property type="molecule type" value="Genomic_DNA"/>
</dbReference>
<evidence type="ECO:0008006" key="4">
    <source>
        <dbReference type="Google" id="ProtNLM"/>
    </source>
</evidence>
<evidence type="ECO:0000256" key="1">
    <source>
        <dbReference type="SAM" id="Phobius"/>
    </source>
</evidence>
<feature type="transmembrane region" description="Helical" evidence="1">
    <location>
        <begin position="118"/>
        <end position="139"/>
    </location>
</feature>
<dbReference type="OrthoDB" id="793931at2"/>
<gene>
    <name evidence="2" type="ordered locus">Oweho_0586</name>
</gene>
<keyword evidence="1" id="KW-0812">Transmembrane</keyword>
<accession>G8R0E2</accession>
<feature type="transmembrane region" description="Helical" evidence="1">
    <location>
        <begin position="151"/>
        <end position="172"/>
    </location>
</feature>
<reference evidence="2 3" key="1">
    <citation type="journal article" date="2012" name="Stand. Genomic Sci.">
        <title>Genome sequence of the orange-pigmented seawater bacterium Owenweeksia hongkongensis type strain (UST20020801(T)).</title>
        <authorList>
            <person name="Riedel T."/>
            <person name="Held B."/>
            <person name="Nolan M."/>
            <person name="Lucas S."/>
            <person name="Lapidus A."/>
            <person name="Tice H."/>
            <person name="Del Rio T.G."/>
            <person name="Cheng J.F."/>
            <person name="Han C."/>
            <person name="Tapia R."/>
            <person name="Goodwin L.A."/>
            <person name="Pitluck S."/>
            <person name="Liolios K."/>
            <person name="Mavromatis K."/>
            <person name="Pagani I."/>
            <person name="Ivanova N."/>
            <person name="Mikhailova N."/>
            <person name="Pati A."/>
            <person name="Chen A."/>
            <person name="Palaniappan K."/>
            <person name="Rohde M."/>
            <person name="Tindall B.J."/>
            <person name="Detter J.C."/>
            <person name="Goker M."/>
            <person name="Woyke T."/>
            <person name="Bristow J."/>
            <person name="Eisen J.A."/>
            <person name="Markowitz V."/>
            <person name="Hugenholtz P."/>
            <person name="Klenk H.P."/>
            <person name="Kyrpides N.C."/>
        </authorList>
    </citation>
    <scope>NUCLEOTIDE SEQUENCE</scope>
    <source>
        <strain evidence="3">DSM 17368 / JCM 12287 / NRRL B-23963</strain>
    </source>
</reference>
<keyword evidence="1" id="KW-1133">Transmembrane helix</keyword>
<feature type="transmembrane region" description="Helical" evidence="1">
    <location>
        <begin position="192"/>
        <end position="209"/>
    </location>
</feature>
<dbReference type="AlphaFoldDB" id="G8R0E2"/>
<dbReference type="HOGENOM" id="CLU_1213832_0_0_10"/>
<feature type="transmembrane region" description="Helical" evidence="1">
    <location>
        <begin position="32"/>
        <end position="50"/>
    </location>
</feature>
<keyword evidence="1" id="KW-0472">Membrane</keyword>
<feature type="transmembrane region" description="Helical" evidence="1">
    <location>
        <begin position="62"/>
        <end position="80"/>
    </location>
</feature>
<sequence length="218" mass="24861">MPLYQLIYLLLLLTCCWVGVVKFSLFSKPIKLIVLLTLFIIVAEIGALALQKYSKTNYPLYHSVPAISSVVYGFIFYHFFKTSTKLKYWPILISGIVAMTSILVSVWIQSIYTFPSIGLSLLGLYVTFCSLVLFTKMLLNPESKSLIKEPKFWFGIGSLIFYSSTFFFFGLFKSIRDTGSDVPDWGYILIRIANYIMYSCYLITLWLAGRQGRKATSA</sequence>
<evidence type="ECO:0000313" key="2">
    <source>
        <dbReference type="EMBL" id="AEV31602.1"/>
    </source>
</evidence>
<proteinExistence type="predicted"/>
<keyword evidence="3" id="KW-1185">Reference proteome</keyword>
<name>G8R0E2_OWEHD</name>
<evidence type="ECO:0000313" key="3">
    <source>
        <dbReference type="Proteomes" id="UP000005631"/>
    </source>
</evidence>
<dbReference type="Proteomes" id="UP000005631">
    <property type="component" value="Chromosome"/>
</dbReference>
<feature type="transmembrane region" description="Helical" evidence="1">
    <location>
        <begin position="92"/>
        <end position="112"/>
    </location>
</feature>
<protein>
    <recommendedName>
        <fullName evidence="4">YhhN-like protein</fullName>
    </recommendedName>
</protein>
<feature type="transmembrane region" description="Helical" evidence="1">
    <location>
        <begin position="6"/>
        <end position="25"/>
    </location>
</feature>
<dbReference type="KEGG" id="oho:Oweho_0586"/>
<organism evidence="2 3">
    <name type="scientific">Owenweeksia hongkongensis (strain DSM 17368 / CIP 108786 / JCM 12287 / NRRL B-23963 / UST20020801)</name>
    <dbReference type="NCBI Taxonomy" id="926562"/>
    <lineage>
        <taxon>Bacteria</taxon>
        <taxon>Pseudomonadati</taxon>
        <taxon>Bacteroidota</taxon>
        <taxon>Flavobacteriia</taxon>
        <taxon>Flavobacteriales</taxon>
        <taxon>Owenweeksiaceae</taxon>
        <taxon>Owenweeksia</taxon>
    </lineage>
</organism>